<dbReference type="EMBL" id="AJWZ01008535">
    <property type="protein sequence ID" value="EKC53841.1"/>
    <property type="molecule type" value="Genomic_DNA"/>
</dbReference>
<evidence type="ECO:0000256" key="1">
    <source>
        <dbReference type="SAM" id="MobiDB-lite"/>
    </source>
</evidence>
<comment type="caution">
    <text evidence="2">The sequence shown here is derived from an EMBL/GenBank/DDBJ whole genome shotgun (WGS) entry which is preliminary data.</text>
</comment>
<evidence type="ECO:0000313" key="2">
    <source>
        <dbReference type="EMBL" id="EKC53841.1"/>
    </source>
</evidence>
<dbReference type="GO" id="GO:0004521">
    <property type="term" value="F:RNA endonuclease activity"/>
    <property type="evidence" value="ECO:0007669"/>
    <property type="project" value="TreeGrafter"/>
</dbReference>
<feature type="non-terminal residue" evidence="2">
    <location>
        <position position="74"/>
    </location>
</feature>
<accession>K1T2X0</accession>
<reference evidence="2" key="1">
    <citation type="journal article" date="2013" name="Environ. Microbiol.">
        <title>Microbiota from the distal guts of lean and obese adolescents exhibit partial functional redundancy besides clear differences in community structure.</title>
        <authorList>
            <person name="Ferrer M."/>
            <person name="Ruiz A."/>
            <person name="Lanza F."/>
            <person name="Haange S.B."/>
            <person name="Oberbach A."/>
            <person name="Till H."/>
            <person name="Bargiela R."/>
            <person name="Campoy C."/>
            <person name="Segura M.T."/>
            <person name="Richter M."/>
            <person name="von Bergen M."/>
            <person name="Seifert J."/>
            <person name="Suarez A."/>
        </authorList>
    </citation>
    <scope>NUCLEOTIDE SEQUENCE</scope>
</reference>
<dbReference type="PANTHER" id="PTHR11203">
    <property type="entry name" value="CLEAVAGE AND POLYADENYLATION SPECIFICITY FACTOR FAMILY MEMBER"/>
    <property type="match status" value="1"/>
</dbReference>
<dbReference type="AlphaFoldDB" id="K1T2X0"/>
<dbReference type="PANTHER" id="PTHR11203:SF37">
    <property type="entry name" value="INTEGRATOR COMPLEX SUBUNIT 11"/>
    <property type="match status" value="1"/>
</dbReference>
<gene>
    <name evidence="2" type="ORF">OBE_12392</name>
</gene>
<dbReference type="SUPFAM" id="SSF56281">
    <property type="entry name" value="Metallo-hydrolase/oxidoreductase"/>
    <property type="match status" value="1"/>
</dbReference>
<proteinExistence type="predicted"/>
<dbReference type="InterPro" id="IPR050698">
    <property type="entry name" value="MBL"/>
</dbReference>
<sequence length="74" mass="8222">MLVTHAHMDHTGHLPLLYKQGFRGTVYATEATCDLCGIMLRDAAHIQMSEAEWKGRKAARAGQPAPEPLYTLED</sequence>
<name>K1T2X0_9ZZZZ</name>
<dbReference type="InterPro" id="IPR036866">
    <property type="entry name" value="RibonucZ/Hydroxyglut_hydro"/>
</dbReference>
<protein>
    <submittedName>
        <fullName evidence="2">Metallo-beta-lactamase family protein</fullName>
    </submittedName>
</protein>
<organism evidence="2">
    <name type="scientific">human gut metagenome</name>
    <dbReference type="NCBI Taxonomy" id="408170"/>
    <lineage>
        <taxon>unclassified sequences</taxon>
        <taxon>metagenomes</taxon>
        <taxon>organismal metagenomes</taxon>
    </lineage>
</organism>
<feature type="region of interest" description="Disordered" evidence="1">
    <location>
        <begin position="55"/>
        <end position="74"/>
    </location>
</feature>
<dbReference type="Gene3D" id="3.60.15.10">
    <property type="entry name" value="Ribonuclease Z/Hydroxyacylglutathione hydrolase-like"/>
    <property type="match status" value="1"/>
</dbReference>